<dbReference type="RefSeq" id="WP_250604300.1">
    <property type="nucleotide sequence ID" value="NZ_JAMOKX010000004.1"/>
</dbReference>
<evidence type="ECO:0000313" key="1">
    <source>
        <dbReference type="EMBL" id="MCL9819559.1"/>
    </source>
</evidence>
<proteinExistence type="predicted"/>
<organism evidence="1 2">
    <name type="scientific">Helicobacter colisuis</name>
    <dbReference type="NCBI Taxonomy" id="2949739"/>
    <lineage>
        <taxon>Bacteria</taxon>
        <taxon>Pseudomonadati</taxon>
        <taxon>Campylobacterota</taxon>
        <taxon>Epsilonproteobacteria</taxon>
        <taxon>Campylobacterales</taxon>
        <taxon>Helicobacteraceae</taxon>
        <taxon>Helicobacter</taxon>
    </lineage>
</organism>
<keyword evidence="2" id="KW-1185">Reference proteome</keyword>
<sequence length="138" mass="16380">MKKLTLGLGVIALGACSDKIYQGIKDTWDKLIFKDLITLRKVIKEYEEMVQIYPSYFNDSKFLEFRKNYKYDADTINNIRKHLFSSLKREKLIQIGTTMEAFMEYSDKYLKNDETALKISWRFCSMNMKFNDALLQLN</sequence>
<dbReference type="Proteomes" id="UP001057522">
    <property type="component" value="Unassembled WGS sequence"/>
</dbReference>
<dbReference type="PROSITE" id="PS51257">
    <property type="entry name" value="PROKAR_LIPOPROTEIN"/>
    <property type="match status" value="1"/>
</dbReference>
<reference evidence="1" key="1">
    <citation type="submission" date="2022-06" db="EMBL/GenBank/DDBJ databases">
        <title>Helicobacter colisuis sp. nov.</title>
        <authorList>
            <person name="Papic B."/>
            <person name="Gruntar I."/>
        </authorList>
    </citation>
    <scope>NUCLEOTIDE SEQUENCE</scope>
    <source>
        <strain evidence="1">11154-15</strain>
    </source>
</reference>
<dbReference type="EMBL" id="JAMOKX010000004">
    <property type="protein sequence ID" value="MCL9819559.1"/>
    <property type="molecule type" value="Genomic_DNA"/>
</dbReference>
<evidence type="ECO:0008006" key="3">
    <source>
        <dbReference type="Google" id="ProtNLM"/>
    </source>
</evidence>
<comment type="caution">
    <text evidence="1">The sequence shown here is derived from an EMBL/GenBank/DDBJ whole genome shotgun (WGS) entry which is preliminary data.</text>
</comment>
<accession>A0ABT0TUH0</accession>
<evidence type="ECO:0000313" key="2">
    <source>
        <dbReference type="Proteomes" id="UP001057522"/>
    </source>
</evidence>
<name>A0ABT0TUH0_9HELI</name>
<protein>
    <recommendedName>
        <fullName evidence="3">Lipoprotein</fullName>
    </recommendedName>
</protein>
<gene>
    <name evidence="1" type="ORF">NCR95_05180</name>
</gene>